<keyword evidence="1" id="KW-0344">Guanine-nucleotide releasing factor</keyword>
<feature type="compositionally biased region" description="Low complexity" evidence="2">
    <location>
        <begin position="583"/>
        <end position="594"/>
    </location>
</feature>
<keyword evidence="7" id="KW-1185">Reference proteome</keyword>
<name>A0AAN8ERM7_9EURO</name>
<dbReference type="PROSITE" id="PS50003">
    <property type="entry name" value="PH_DOMAIN"/>
    <property type="match status" value="1"/>
</dbReference>
<dbReference type="EMBL" id="JAKLMC020000008">
    <property type="protein sequence ID" value="KAK5954570.1"/>
    <property type="molecule type" value="Genomic_DNA"/>
</dbReference>
<feature type="compositionally biased region" description="Polar residues" evidence="2">
    <location>
        <begin position="250"/>
        <end position="281"/>
    </location>
</feature>
<dbReference type="InterPro" id="IPR001180">
    <property type="entry name" value="CNH_dom"/>
</dbReference>
<proteinExistence type="predicted"/>
<dbReference type="SUPFAM" id="SSF48065">
    <property type="entry name" value="DBL homology domain (DH-domain)"/>
    <property type="match status" value="1"/>
</dbReference>
<feature type="domain" description="DH" evidence="4">
    <location>
        <begin position="866"/>
        <end position="1058"/>
    </location>
</feature>
<feature type="region of interest" description="Disordered" evidence="2">
    <location>
        <begin position="519"/>
        <end position="606"/>
    </location>
</feature>
<feature type="domain" description="CNH" evidence="5">
    <location>
        <begin position="1334"/>
        <end position="1648"/>
    </location>
</feature>
<feature type="compositionally biased region" description="Low complexity" evidence="2">
    <location>
        <begin position="488"/>
        <end position="504"/>
    </location>
</feature>
<feature type="region of interest" description="Disordered" evidence="2">
    <location>
        <begin position="165"/>
        <end position="332"/>
    </location>
</feature>
<feature type="region of interest" description="Disordered" evidence="2">
    <location>
        <begin position="1173"/>
        <end position="1218"/>
    </location>
</feature>
<feature type="compositionally biased region" description="Low complexity" evidence="2">
    <location>
        <begin position="282"/>
        <end position="292"/>
    </location>
</feature>
<evidence type="ECO:0000259" key="4">
    <source>
        <dbReference type="PROSITE" id="PS50010"/>
    </source>
</evidence>
<feature type="compositionally biased region" description="Low complexity" evidence="2">
    <location>
        <begin position="56"/>
        <end position="66"/>
    </location>
</feature>
<feature type="compositionally biased region" description="Pro residues" evidence="2">
    <location>
        <begin position="212"/>
        <end position="222"/>
    </location>
</feature>
<feature type="compositionally biased region" description="Polar residues" evidence="2">
    <location>
        <begin position="636"/>
        <end position="649"/>
    </location>
</feature>
<sequence length="1701" mass="187400">MSGYPNGQSYYQQNSYGRQYNDNSYTISNNHHQGSNRRSSFDAGDDTPLFDQDRNQGQAQYYGYGQSPQAHAQQYGSQSTLPYRASSQNHLGGYQHQSQPAPPAHASYNPAQYQTQNTYNQQAYGSSQQSAYPAGGYQSSYQPYVPAAYGDQSVNRSASIYNSQYATSPQNQYHTAPPPPPRPHVSQSPGQSYTTDMSSAYPYQSNQYLAMPSPPAPAPPPHQDSLNPARPYSHSATNYDPQPDSYAYQDRNSNLSSQASSEVYRNHSGASRNSQISNAFASSPQPSSTDPPSRNPSHGHNYGRHPQGSTLPGLPSESESDNERYGASSGTLTGYDDLMSHLDAAIGTTSQSGYNIEAQRDPLFSPASPQLALSPDERPTHNGVITTGEHNINYAAFANDSDAEAAAGLAAMQAADEQEAAEEQRRRSSHISGTVQSSDKERSDDSDYAGYGDLSLAGGGYAGTMHYGGEVPAVTSTHYGYENQLNPRMSSMRSSGVSSDAQSSGYEHIGTDTFPLLQPGMAQVDAGGTGGLTEPSPHPRRLSYEDGDEAGLSEYGESGDGIPDLFFHPGMSPNRPLPPPPARSGSDAGSRASSNLSPHPSLHQNRYSAYDTLPSRLYPTAPDAYSNDALSPSMVPRSTSLISNRSQPRAEQPMRSKTDADRARILKQQMANRGSPDGYDVKTPSSDVGVGTLDLPAIPRKKFDPSKISADTFKRCSEPWAMSSVFAWIRSLTDEETDLKENTLSEAIAALFCNKVPTLSSIDADSLAQQFVQDMFSSGVLHKEEEWVKFTPGTISGVMYQLTGLGCYSSKLHVPEGKGRCYSHLCMRTVKKADFSIPDSVKETPWNTFWDLTPEQCNSRGKKELERQFNMREIVYTEEGYLMGLEILRTLYRDRLAKSDAAVIPPKRLPTFLNDVFGLADKCRKVNEEYLAPQLKYRENEQGPFVVGYSDILREWVRRARPIYVEYAAKYPRADKLVREEMQRNTAFVAFLDSARKEAISSRLGWDNWLKSPIQRLQRMILQLETVMKNTIQASDEKTGLAFAIDEIKATAHEMDVRVNEVNKSLELTDLARKLRLRKHPGDEVDLALDHLGRTIVLRGEMMRQGAKGVSWVPCQAILFDHYLVLAKPGRDVHGNEVFDVSKPPIHMGLISLESTNDPAVMRSSVRGVTTVAGNSAAAKGSDPRLARTTSSQSGGALQHTATGLTQGSGGSGSASIHTSTVIEDNSKEDKIYYPFKVKHLGRTEVYTLYALTAEKRQEWCEAIISAKTQHAEALYAQNAEPFKLRVLADTAFGSEIYSFGPKRTIIRGTPLDRAIKEVEKRYSGAGRPAPISRTSVNCATVFQQPAGRTMCAVGTDSGVFISEYQNPRGWVRSIQMTKVTQLAVLEEFNLLILLSDKVLIAYHLDVVCPASGPPVPQTDASVRKAPQKLSGSKDVGFFLAGKMKDRLLVFYQKRDGINSIFKILEPVLQKSATSKSRWLGNSSRRGQTEFFREYDEFYIPAETYGLNMFHSSLAVATKRGMEVLTLDKKITWGVPNLDSEERETKTRLESIATRLKDLRPLGMFRLSEAEFLVAFSECAVYVNKLGDISRSVIMEFVGRANTACLYYPYLILFNDDFVEIRDAQNGRMKQVIAGRDIRMLDDGGNSQPGPQAAASLGGGVNGLGVQGFHNAPKTVKFALQHPEHEKSYVVVEMVMRTEQQ</sequence>
<dbReference type="SUPFAM" id="SSF50729">
    <property type="entry name" value="PH domain-like"/>
    <property type="match status" value="1"/>
</dbReference>
<reference evidence="6 7" key="1">
    <citation type="submission" date="2022-12" db="EMBL/GenBank/DDBJ databases">
        <title>Genomic features and morphological characterization of a novel Knufia sp. strain isolated from spacecraft assembly facility.</title>
        <authorList>
            <person name="Teixeira M."/>
            <person name="Chander A.M."/>
            <person name="Stajich J.E."/>
            <person name="Venkateswaran K."/>
        </authorList>
    </citation>
    <scope>NUCLEOTIDE SEQUENCE [LARGE SCALE GENOMIC DNA]</scope>
    <source>
        <strain evidence="6 7">FJI-L2-BK-P2</strain>
    </source>
</reference>
<dbReference type="SMART" id="SM00036">
    <property type="entry name" value="CNH"/>
    <property type="match status" value="1"/>
</dbReference>
<protein>
    <submittedName>
        <fullName evidence="6">Rho guanine nucleotide exchange factor</fullName>
    </submittedName>
</protein>
<dbReference type="InterPro" id="IPR011993">
    <property type="entry name" value="PH-like_dom_sf"/>
</dbReference>
<dbReference type="InterPro" id="IPR001849">
    <property type="entry name" value="PH_domain"/>
</dbReference>
<dbReference type="PROSITE" id="PS50219">
    <property type="entry name" value="CNH"/>
    <property type="match status" value="1"/>
</dbReference>
<feature type="region of interest" description="Disordered" evidence="2">
    <location>
        <begin position="365"/>
        <end position="386"/>
    </location>
</feature>
<dbReference type="Pfam" id="PF00780">
    <property type="entry name" value="CNH"/>
    <property type="match status" value="1"/>
</dbReference>
<evidence type="ECO:0000259" key="3">
    <source>
        <dbReference type="PROSITE" id="PS50003"/>
    </source>
</evidence>
<evidence type="ECO:0000313" key="7">
    <source>
        <dbReference type="Proteomes" id="UP001316803"/>
    </source>
</evidence>
<feature type="compositionally biased region" description="Polar residues" evidence="2">
    <location>
        <begin position="595"/>
        <end position="606"/>
    </location>
</feature>
<dbReference type="InterPro" id="IPR035899">
    <property type="entry name" value="DBL_dom_sf"/>
</dbReference>
<dbReference type="Gene3D" id="1.20.900.10">
    <property type="entry name" value="Dbl homology (DH) domain"/>
    <property type="match status" value="1"/>
</dbReference>
<evidence type="ECO:0000256" key="2">
    <source>
        <dbReference type="SAM" id="MobiDB-lite"/>
    </source>
</evidence>
<organism evidence="6 7">
    <name type="scientific">Knufia fluminis</name>
    <dbReference type="NCBI Taxonomy" id="191047"/>
    <lineage>
        <taxon>Eukaryota</taxon>
        <taxon>Fungi</taxon>
        <taxon>Dikarya</taxon>
        <taxon>Ascomycota</taxon>
        <taxon>Pezizomycotina</taxon>
        <taxon>Eurotiomycetes</taxon>
        <taxon>Chaetothyriomycetidae</taxon>
        <taxon>Chaetothyriales</taxon>
        <taxon>Trichomeriaceae</taxon>
        <taxon>Knufia</taxon>
    </lineage>
</organism>
<feature type="region of interest" description="Disordered" evidence="2">
    <location>
        <begin position="408"/>
        <end position="447"/>
    </location>
</feature>
<feature type="compositionally biased region" description="Polar residues" evidence="2">
    <location>
        <begin position="185"/>
        <end position="208"/>
    </location>
</feature>
<dbReference type="SMART" id="SM00325">
    <property type="entry name" value="RhoGEF"/>
    <property type="match status" value="1"/>
</dbReference>
<evidence type="ECO:0000259" key="5">
    <source>
        <dbReference type="PROSITE" id="PS50219"/>
    </source>
</evidence>
<feature type="region of interest" description="Disordered" evidence="2">
    <location>
        <begin position="485"/>
        <end position="505"/>
    </location>
</feature>
<feature type="region of interest" description="Disordered" evidence="2">
    <location>
        <begin position="624"/>
        <end position="660"/>
    </location>
</feature>
<feature type="compositionally biased region" description="Polar residues" evidence="2">
    <location>
        <begin position="165"/>
        <end position="174"/>
    </location>
</feature>
<comment type="caution">
    <text evidence="6">The sequence shown here is derived from an EMBL/GenBank/DDBJ whole genome shotgun (WGS) entry which is preliminary data.</text>
</comment>
<dbReference type="PANTHER" id="PTHR46572:SF1">
    <property type="entry name" value="RHO1 GUANINE NUCLEOTIDE EXCHANGE FACTOR TUS1"/>
    <property type="match status" value="1"/>
</dbReference>
<dbReference type="Pfam" id="PF00621">
    <property type="entry name" value="RhoGEF"/>
    <property type="match status" value="1"/>
</dbReference>
<dbReference type="GO" id="GO:0005085">
    <property type="term" value="F:guanyl-nucleotide exchange factor activity"/>
    <property type="evidence" value="ECO:0007669"/>
    <property type="project" value="UniProtKB-KW"/>
</dbReference>
<dbReference type="InterPro" id="IPR000219">
    <property type="entry name" value="DH_dom"/>
</dbReference>
<gene>
    <name evidence="6" type="primary">TUS1</name>
    <name evidence="6" type="ORF">OHC33_004292</name>
</gene>
<evidence type="ECO:0000313" key="6">
    <source>
        <dbReference type="EMBL" id="KAK5954570.1"/>
    </source>
</evidence>
<dbReference type="PROSITE" id="PS50010">
    <property type="entry name" value="DH_2"/>
    <property type="match status" value="1"/>
</dbReference>
<accession>A0AAN8ERM7</accession>
<evidence type="ECO:0000256" key="1">
    <source>
        <dbReference type="ARBA" id="ARBA00022658"/>
    </source>
</evidence>
<feature type="domain" description="PH" evidence="3">
    <location>
        <begin position="1095"/>
        <end position="1269"/>
    </location>
</feature>
<dbReference type="Pfam" id="PF23582">
    <property type="entry name" value="WHD_RGF3"/>
    <property type="match status" value="1"/>
</dbReference>
<dbReference type="SMART" id="SM00233">
    <property type="entry name" value="PH"/>
    <property type="match status" value="1"/>
</dbReference>
<feature type="compositionally biased region" description="Polar residues" evidence="2">
    <location>
        <begin position="67"/>
        <end position="99"/>
    </location>
</feature>
<feature type="region of interest" description="Disordered" evidence="2">
    <location>
        <begin position="124"/>
        <end position="143"/>
    </location>
</feature>
<dbReference type="InterPro" id="IPR052233">
    <property type="entry name" value="Rho-type_GEFs"/>
</dbReference>
<dbReference type="Proteomes" id="UP001316803">
    <property type="component" value="Unassembled WGS sequence"/>
</dbReference>
<feature type="compositionally biased region" description="Low complexity" evidence="2">
    <location>
        <begin position="124"/>
        <end position="134"/>
    </location>
</feature>
<feature type="region of interest" description="Disordered" evidence="2">
    <location>
        <begin position="1"/>
        <end position="112"/>
    </location>
</feature>
<dbReference type="PANTHER" id="PTHR46572">
    <property type="entry name" value="RHO1 GDP-GTP EXCHANGE PROTEIN 1-RELATED"/>
    <property type="match status" value="1"/>
</dbReference>
<feature type="compositionally biased region" description="Polar residues" evidence="2">
    <location>
        <begin position="1"/>
        <end position="38"/>
    </location>
</feature>
<dbReference type="Gene3D" id="2.30.29.30">
    <property type="entry name" value="Pleckstrin-homology domain (PH domain)/Phosphotyrosine-binding domain (PTB)"/>
    <property type="match status" value="1"/>
</dbReference>
<dbReference type="InterPro" id="IPR057283">
    <property type="entry name" value="RGF3_WH"/>
</dbReference>